<comment type="caution">
    <text evidence="2">The sequence shown here is derived from an EMBL/GenBank/DDBJ whole genome shotgun (WGS) entry which is preliminary data.</text>
</comment>
<keyword evidence="3" id="KW-1185">Reference proteome</keyword>
<gene>
    <name evidence="2" type="ORF">UG56_012915</name>
</gene>
<evidence type="ECO:0000256" key="1">
    <source>
        <dbReference type="SAM" id="MobiDB-lite"/>
    </source>
</evidence>
<accession>A0A1J4N4E7</accession>
<evidence type="ECO:0008006" key="4">
    <source>
        <dbReference type="Google" id="ProtNLM"/>
    </source>
</evidence>
<name>A0A1J4N4E7_9ACTN</name>
<feature type="region of interest" description="Disordered" evidence="1">
    <location>
        <begin position="19"/>
        <end position="66"/>
    </location>
</feature>
<dbReference type="Proteomes" id="UP000033772">
    <property type="component" value="Unassembled WGS sequence"/>
</dbReference>
<reference evidence="2" key="1">
    <citation type="submission" date="2016-10" db="EMBL/GenBank/DDBJ databases">
        <title>Draft Genome Sequence of Nocardioides luteus Strain BAFB, an Alkane-Degrading Bacterium Isolated from JP-7 Polluted Soil.</title>
        <authorList>
            <person name="Brown L."/>
            <person name="Ruiz O.N."/>
            <person name="Gunasekera T."/>
        </authorList>
    </citation>
    <scope>NUCLEOTIDE SEQUENCE [LARGE SCALE GENOMIC DNA]</scope>
    <source>
        <strain evidence="2">BAFB</strain>
    </source>
</reference>
<dbReference type="EMBL" id="JZDQ02000016">
    <property type="protein sequence ID" value="OIJ26436.1"/>
    <property type="molecule type" value="Genomic_DNA"/>
</dbReference>
<protein>
    <recommendedName>
        <fullName evidence="4">Bacterial spore germination immunoglobulin-like domain-containing protein</fullName>
    </recommendedName>
</protein>
<organism evidence="2 3">
    <name type="scientific">Nocardioides luteus</name>
    <dbReference type="NCBI Taxonomy" id="1844"/>
    <lineage>
        <taxon>Bacteria</taxon>
        <taxon>Bacillati</taxon>
        <taxon>Actinomycetota</taxon>
        <taxon>Actinomycetes</taxon>
        <taxon>Propionibacteriales</taxon>
        <taxon>Nocardioidaceae</taxon>
        <taxon>Nocardioides</taxon>
    </lineage>
</organism>
<evidence type="ECO:0000313" key="2">
    <source>
        <dbReference type="EMBL" id="OIJ26436.1"/>
    </source>
</evidence>
<evidence type="ECO:0000313" key="3">
    <source>
        <dbReference type="Proteomes" id="UP000033772"/>
    </source>
</evidence>
<proteinExistence type="predicted"/>
<dbReference type="AlphaFoldDB" id="A0A1J4N4E7"/>
<sequence length="266" mass="27562">MLAVAVAVLIVVVVRSESDDRGAVPTPSASSTATPSTSPTATESATPSVTPTEPTPTEPTSTPPARFGYQPLWPFAGVEEAAVWQQAYRDGGHQPWHLDAGLVARRFTQGYLGYEEVNRVLRVAISDDEAWVDVGLRLPDGKPSTAAVLHLAKIGTGSYAPWEVVGTKDSTLSLTTPRYGARVTSPMAVGGRITGVDESLVVRVLRLGTGEVGHSPGIPAGGQNSPWSTTMPFAAPAGGVLTIAVSTGGHVAGVERFAITGVRVAS</sequence>
<feature type="compositionally biased region" description="Low complexity" evidence="1">
    <location>
        <begin position="23"/>
        <end position="52"/>
    </location>
</feature>